<evidence type="ECO:0000256" key="1">
    <source>
        <dbReference type="SAM" id="MobiDB-lite"/>
    </source>
</evidence>
<dbReference type="Pfam" id="PF12937">
    <property type="entry name" value="F-box-like"/>
    <property type="match status" value="1"/>
</dbReference>
<evidence type="ECO:0000259" key="2">
    <source>
        <dbReference type="Pfam" id="PF12937"/>
    </source>
</evidence>
<evidence type="ECO:0000259" key="3">
    <source>
        <dbReference type="Pfam" id="PF25422"/>
    </source>
</evidence>
<feature type="region of interest" description="Disordered" evidence="1">
    <location>
        <begin position="1"/>
        <end position="57"/>
    </location>
</feature>
<feature type="region of interest" description="Disordered" evidence="1">
    <location>
        <begin position="358"/>
        <end position="378"/>
    </location>
</feature>
<keyword evidence="5" id="KW-1185">Reference proteome</keyword>
<sequence>MTPPLDPVAVAGAPSVEQETQTAHAANDPSTISQPSSDGSLGASGYDPATTIIPGLESNKYPAQKRKTHDHDAPSVEENIHKKAKLANDGESGLDPQSNIFSDMTQQLPAEVWHHIFTFLPPRTLGSLLLVNKLFHTHLDPASRVKASRPVFAAPSTLPVLKPDAIWQASRRLFWPRMPVPLRGRSEVDMWRLACTRTCQFCRRRDQDEVGLPQSKWHNGPGANGVSPVFPFFIVSCGRCLGERSIKENDLVLSSSTPYFLLSGLPMVVLTSELCTIPPQAIRTGSIPLNTHLSKVFWQEHLEKIKAELEAVVKLGTAAAEEWNKGLETRGKGILADSSRWEKWYMSGGVHQMRLRDSADSSTVTSSAASPTNAKDLSNVMDKPGAVADLASISKQIINGNEQTNTKPGPLSIPPKPPTRSQSQQIRTRGDVAELRAKRRIEIERRASQLQPPIALNVLAHIPSFQGALQIIAPFDDDAWELLKPRLLAQREVAEKRERSSVMNAGAHQDMPRNAAVANQNTKEVTDEEWNEVQGPLRARIAGFADEIIKDSWDGGKKVKKKNCAQFATEVLLYVRRGFHAEVAKDAAAARAAGIDPIIDPPQGPWTQKLTIENMKWIFDTKIRPLTDRHRKDLFLCSGCEGSRKFFGFEAIIQHYAAKHTGVLSKGNVVVNWRAEWPEAPIFNPEIRLSVSPPSVITESQRVSTVSTPLHASQSVHSSAPTTSAAFAAPGQQYSSVPQLSNPGLGTCNTEAVLNVPYRKSSISPQYQSTGSSDQKQNGSAGASRPVEDKKEDLATTFSQIYCPHFHAQNKPRGGYQHTLSGDPYRLQVDFMANIVKDTWNTLSRVKNVPLSVKVCTVVHHIAKGYQQKYSEPAPFETFIDGLNSHELFVPLRDIQNLICKTCMSSPTWSHERGPYTLLGLTNHFYVNHGRMLISQLAPPDDWRVDMVWLPDIGALVGLETVLRNKKQALQLVSDALPWALKNKTENGNQTAKARGTVVPLPITHHVEPAIATQVQTSALPPAPQHTLPSKEALLIQDKPLLRPASVVYGKPQDGHRQAAYTPLPSTRNGHNTPNIKQQALGANVPGTGQGHSTNRELGNATEQPSSFTEFRGHHLDQVYQTGSSSMNDNERGQRARVATHIAPAALHFDNGRRSSYGLEVSQGGHGESVSRSRQEATRREPDYDPSELELVEVRRVGAEGRRRSVSPRPIYRYAQPLYRERSPRPAVSRVPYEYEVRYSPYSRHRDEPPIYPVPPLAAYEIVEVRDPQGDYFIRRPIRLEETEVLTYAAQGRDTSGWYPRYTTAYEYAPPEHRPLIHGDHRPSLVKSPEYEDYDPRYPATGPTEGSSRHVGRS</sequence>
<protein>
    <recommendedName>
        <fullName evidence="6">F-box domain-containing protein</fullName>
    </recommendedName>
</protein>
<name>A0ABR0S669_9HYPO</name>
<evidence type="ECO:0000313" key="5">
    <source>
        <dbReference type="Proteomes" id="UP001338125"/>
    </source>
</evidence>
<feature type="compositionally biased region" description="Polar residues" evidence="1">
    <location>
        <begin position="1091"/>
        <end position="1101"/>
    </location>
</feature>
<evidence type="ECO:0000313" key="4">
    <source>
        <dbReference type="EMBL" id="KAK5987659.1"/>
    </source>
</evidence>
<feature type="region of interest" description="Disordered" evidence="1">
    <location>
        <begin position="1154"/>
        <end position="1186"/>
    </location>
</feature>
<dbReference type="CDD" id="cd09917">
    <property type="entry name" value="F-box_SF"/>
    <property type="match status" value="1"/>
</dbReference>
<gene>
    <name evidence="4" type="ORF">PT974_11791</name>
</gene>
<feature type="compositionally biased region" description="Basic and acidic residues" evidence="1">
    <location>
        <begin position="1169"/>
        <end position="1183"/>
    </location>
</feature>
<dbReference type="EMBL" id="JAVFKD010000016">
    <property type="protein sequence ID" value="KAK5987659.1"/>
    <property type="molecule type" value="Genomic_DNA"/>
</dbReference>
<dbReference type="InterPro" id="IPR057214">
    <property type="entry name" value="DUF7892"/>
</dbReference>
<feature type="compositionally biased region" description="Polar residues" evidence="1">
    <location>
        <begin position="17"/>
        <end position="39"/>
    </location>
</feature>
<dbReference type="InterPro" id="IPR001810">
    <property type="entry name" value="F-box_dom"/>
</dbReference>
<reference evidence="4 5" key="1">
    <citation type="submission" date="2024-01" db="EMBL/GenBank/DDBJ databases">
        <title>Complete genome of Cladobotryum mycophilum ATHUM6906.</title>
        <authorList>
            <person name="Christinaki A.C."/>
            <person name="Myridakis A.I."/>
            <person name="Kouvelis V.N."/>
        </authorList>
    </citation>
    <scope>NUCLEOTIDE SEQUENCE [LARGE SCALE GENOMIC DNA]</scope>
    <source>
        <strain evidence="4 5">ATHUM6906</strain>
    </source>
</reference>
<feature type="domain" description="F-box" evidence="2">
    <location>
        <begin position="106"/>
        <end position="138"/>
    </location>
</feature>
<organism evidence="4 5">
    <name type="scientific">Cladobotryum mycophilum</name>
    <dbReference type="NCBI Taxonomy" id="491253"/>
    <lineage>
        <taxon>Eukaryota</taxon>
        <taxon>Fungi</taxon>
        <taxon>Dikarya</taxon>
        <taxon>Ascomycota</taxon>
        <taxon>Pezizomycotina</taxon>
        <taxon>Sordariomycetes</taxon>
        <taxon>Hypocreomycetidae</taxon>
        <taxon>Hypocreales</taxon>
        <taxon>Hypocreaceae</taxon>
        <taxon>Cladobotryum</taxon>
    </lineage>
</organism>
<evidence type="ECO:0008006" key="6">
    <source>
        <dbReference type="Google" id="ProtNLM"/>
    </source>
</evidence>
<accession>A0ABR0S669</accession>
<feature type="domain" description="DUF7892" evidence="3">
    <location>
        <begin position="824"/>
        <end position="976"/>
    </location>
</feature>
<dbReference type="Proteomes" id="UP001338125">
    <property type="component" value="Unassembled WGS sequence"/>
</dbReference>
<dbReference type="Gene3D" id="1.20.1280.50">
    <property type="match status" value="1"/>
</dbReference>
<feature type="compositionally biased region" description="Polar residues" evidence="1">
    <location>
        <begin position="763"/>
        <end position="781"/>
    </location>
</feature>
<feature type="compositionally biased region" description="Basic and acidic residues" evidence="1">
    <location>
        <begin position="1312"/>
        <end position="1323"/>
    </location>
</feature>
<dbReference type="InterPro" id="IPR036047">
    <property type="entry name" value="F-box-like_dom_sf"/>
</dbReference>
<dbReference type="SUPFAM" id="SSF81383">
    <property type="entry name" value="F-box domain"/>
    <property type="match status" value="1"/>
</dbReference>
<dbReference type="Pfam" id="PF25422">
    <property type="entry name" value="DUF7892"/>
    <property type="match status" value="1"/>
</dbReference>
<feature type="region of interest" description="Disordered" evidence="1">
    <location>
        <begin position="763"/>
        <end position="789"/>
    </location>
</feature>
<feature type="region of interest" description="Disordered" evidence="1">
    <location>
        <begin position="399"/>
        <end position="433"/>
    </location>
</feature>
<feature type="region of interest" description="Disordered" evidence="1">
    <location>
        <begin position="1312"/>
        <end position="1354"/>
    </location>
</feature>
<feature type="compositionally biased region" description="Low complexity" evidence="1">
    <location>
        <begin position="360"/>
        <end position="370"/>
    </location>
</feature>
<proteinExistence type="predicted"/>
<comment type="caution">
    <text evidence="4">The sequence shown here is derived from an EMBL/GenBank/DDBJ whole genome shotgun (WGS) entry which is preliminary data.</text>
</comment>
<feature type="region of interest" description="Disordered" evidence="1">
    <location>
        <begin position="1080"/>
        <end position="1101"/>
    </location>
</feature>